<dbReference type="GO" id="GO:0005576">
    <property type="term" value="C:extracellular region"/>
    <property type="evidence" value="ECO:0007669"/>
    <property type="project" value="UniProtKB-SubCell"/>
</dbReference>
<evidence type="ECO:0000256" key="10">
    <source>
        <dbReference type="ARBA" id="ARBA00023145"/>
    </source>
</evidence>
<dbReference type="Gene3D" id="3.40.50.200">
    <property type="entry name" value="Peptidase S8/S53 domain"/>
    <property type="match status" value="1"/>
</dbReference>
<comment type="catalytic activity">
    <reaction evidence="1">
        <text>Release of an N-terminal tripeptide from a polypeptide.</text>
        <dbReference type="EC" id="3.4.14.10"/>
    </reaction>
</comment>
<dbReference type="InterPro" id="IPR030400">
    <property type="entry name" value="Sedolisin_dom"/>
</dbReference>
<dbReference type="AlphaFoldDB" id="A0A316ZAY5"/>
<name>A0A316ZAY5_9BASI</name>
<keyword evidence="9 11" id="KW-0106">Calcium</keyword>
<keyword evidence="8 11" id="KW-0720">Serine protease</keyword>
<dbReference type="STRING" id="58919.A0A316ZAY5"/>
<dbReference type="InterPro" id="IPR000209">
    <property type="entry name" value="Peptidase_S8/S53_dom"/>
</dbReference>
<dbReference type="InterPro" id="IPR036852">
    <property type="entry name" value="Peptidase_S8/S53_dom_sf"/>
</dbReference>
<feature type="active site" description="Charge relay system" evidence="11">
    <location>
        <position position="245"/>
    </location>
</feature>
<dbReference type="EC" id="3.4.14.10" evidence="4"/>
<dbReference type="Proteomes" id="UP000245946">
    <property type="component" value="Unassembled WGS sequence"/>
</dbReference>
<feature type="active site" description="Charge relay system" evidence="11">
    <location>
        <position position="446"/>
    </location>
</feature>
<dbReference type="Pfam" id="PF00082">
    <property type="entry name" value="Peptidase_S8"/>
    <property type="match status" value="1"/>
</dbReference>
<feature type="binding site" evidence="11">
    <location>
        <position position="486"/>
    </location>
    <ligand>
        <name>Ca(2+)</name>
        <dbReference type="ChEBI" id="CHEBI:29108"/>
    </ligand>
</feature>
<comment type="subcellular location">
    <subcellularLocation>
        <location evidence="3">Secreted</location>
        <location evidence="3">Extracellular space</location>
    </subcellularLocation>
</comment>
<keyword evidence="10" id="KW-0865">Zymogen</keyword>
<gene>
    <name evidence="13" type="ORF">FA09DRAFT_297446</name>
</gene>
<dbReference type="PROSITE" id="PS51695">
    <property type="entry name" value="SEDOLISIN"/>
    <property type="match status" value="1"/>
</dbReference>
<evidence type="ECO:0000256" key="3">
    <source>
        <dbReference type="ARBA" id="ARBA00004239"/>
    </source>
</evidence>
<evidence type="ECO:0000256" key="6">
    <source>
        <dbReference type="ARBA" id="ARBA00022723"/>
    </source>
</evidence>
<comment type="function">
    <text evidence="2">Secreted tripeptidyl-peptidase which degrades proteins at acidic pHs and is involved in virulence.</text>
</comment>
<dbReference type="CDD" id="cd04056">
    <property type="entry name" value="Peptidases_S53"/>
    <property type="match status" value="1"/>
</dbReference>
<dbReference type="PANTHER" id="PTHR14218">
    <property type="entry name" value="PROTEASE S8 TRIPEPTIDYL PEPTIDASE I CLN2"/>
    <property type="match status" value="1"/>
</dbReference>
<feature type="binding site" evidence="11">
    <location>
        <position position="508"/>
    </location>
    <ligand>
        <name>Ca(2+)</name>
        <dbReference type="ChEBI" id="CHEBI:29108"/>
    </ligand>
</feature>
<organism evidence="13 14">
    <name type="scientific">Tilletiopsis washingtonensis</name>
    <dbReference type="NCBI Taxonomy" id="58919"/>
    <lineage>
        <taxon>Eukaryota</taxon>
        <taxon>Fungi</taxon>
        <taxon>Dikarya</taxon>
        <taxon>Basidiomycota</taxon>
        <taxon>Ustilaginomycotina</taxon>
        <taxon>Exobasidiomycetes</taxon>
        <taxon>Entylomatales</taxon>
        <taxon>Entylomatales incertae sedis</taxon>
        <taxon>Tilletiopsis</taxon>
    </lineage>
</organism>
<dbReference type="GO" id="GO:0008240">
    <property type="term" value="F:tripeptidyl-peptidase activity"/>
    <property type="evidence" value="ECO:0007669"/>
    <property type="project" value="UniProtKB-EC"/>
</dbReference>
<feature type="active site" description="Charge relay system" evidence="11">
    <location>
        <position position="241"/>
    </location>
</feature>
<protein>
    <recommendedName>
        <fullName evidence="4">tripeptidyl-peptidase II</fullName>
        <ecNumber evidence="4">3.4.14.10</ecNumber>
    </recommendedName>
</protein>
<keyword evidence="5 11" id="KW-0645">Protease</keyword>
<dbReference type="GeneID" id="37267753"/>
<evidence type="ECO:0000256" key="8">
    <source>
        <dbReference type="ARBA" id="ARBA00022825"/>
    </source>
</evidence>
<dbReference type="CDD" id="cd11377">
    <property type="entry name" value="Pro-peptidase_S53"/>
    <property type="match status" value="1"/>
</dbReference>
<dbReference type="Pfam" id="PF09286">
    <property type="entry name" value="Pro-kuma_activ"/>
    <property type="match status" value="1"/>
</dbReference>
<feature type="binding site" evidence="11">
    <location>
        <position position="510"/>
    </location>
    <ligand>
        <name>Ca(2+)</name>
        <dbReference type="ChEBI" id="CHEBI:29108"/>
    </ligand>
</feature>
<evidence type="ECO:0000256" key="9">
    <source>
        <dbReference type="ARBA" id="ARBA00022837"/>
    </source>
</evidence>
<comment type="cofactor">
    <cofactor evidence="11">
        <name>Ca(2+)</name>
        <dbReference type="ChEBI" id="CHEBI:29108"/>
    </cofactor>
    <text evidence="11">Binds 1 Ca(2+) ion per subunit.</text>
</comment>
<dbReference type="PANTHER" id="PTHR14218:SF15">
    <property type="entry name" value="TRIPEPTIDYL-PEPTIDASE 1"/>
    <property type="match status" value="1"/>
</dbReference>
<dbReference type="OrthoDB" id="409122at2759"/>
<evidence type="ECO:0000256" key="5">
    <source>
        <dbReference type="ARBA" id="ARBA00022670"/>
    </source>
</evidence>
<evidence type="ECO:0000259" key="12">
    <source>
        <dbReference type="PROSITE" id="PS51695"/>
    </source>
</evidence>
<dbReference type="RefSeq" id="XP_025598463.1">
    <property type="nucleotide sequence ID" value="XM_025740207.1"/>
</dbReference>
<feature type="domain" description="Peptidase S53" evidence="12">
    <location>
        <begin position="163"/>
        <end position="527"/>
    </location>
</feature>
<dbReference type="GO" id="GO:0004252">
    <property type="term" value="F:serine-type endopeptidase activity"/>
    <property type="evidence" value="ECO:0007669"/>
    <property type="project" value="UniProtKB-UniRule"/>
</dbReference>
<keyword evidence="14" id="KW-1185">Reference proteome</keyword>
<dbReference type="GO" id="GO:0046872">
    <property type="term" value="F:metal ion binding"/>
    <property type="evidence" value="ECO:0007669"/>
    <property type="project" value="UniProtKB-UniRule"/>
</dbReference>
<evidence type="ECO:0000256" key="4">
    <source>
        <dbReference type="ARBA" id="ARBA00012462"/>
    </source>
</evidence>
<dbReference type="SUPFAM" id="SSF52743">
    <property type="entry name" value="Subtilisin-like"/>
    <property type="match status" value="1"/>
</dbReference>
<evidence type="ECO:0000256" key="11">
    <source>
        <dbReference type="PROSITE-ProRule" id="PRU01032"/>
    </source>
</evidence>
<evidence type="ECO:0000256" key="2">
    <source>
        <dbReference type="ARBA" id="ARBA00002451"/>
    </source>
</evidence>
<keyword evidence="6 11" id="KW-0479">Metal-binding</keyword>
<accession>A0A316ZAY5</accession>
<proteinExistence type="predicted"/>
<dbReference type="EMBL" id="KZ819292">
    <property type="protein sequence ID" value="PWN98184.1"/>
    <property type="molecule type" value="Genomic_DNA"/>
</dbReference>
<keyword evidence="7 11" id="KW-0378">Hydrolase</keyword>
<evidence type="ECO:0000313" key="14">
    <source>
        <dbReference type="Proteomes" id="UP000245946"/>
    </source>
</evidence>
<dbReference type="InterPro" id="IPR050819">
    <property type="entry name" value="Tripeptidyl-peptidase_I"/>
</dbReference>
<evidence type="ECO:0000313" key="13">
    <source>
        <dbReference type="EMBL" id="PWN98184.1"/>
    </source>
</evidence>
<dbReference type="SMART" id="SM00944">
    <property type="entry name" value="Pro-kuma_activ"/>
    <property type="match status" value="1"/>
</dbReference>
<sequence length="527" mass="54961">MSLNGADMAGLTARMESIAASGGKWLTEAELAQYASPSAADEAAVRAFLVKNGIPASAQKWSKLRDSVSVDSTVGQTAKLFQAQFLEYSVDGQRAARTKAYTIPSEIANSVQDAYPLSTYGSIRRASTGFTPLAEEDIPAGEAAEEEALERRQSTPSSCSTNSVTPACLRAYYGTSSVTPKATSGVVDIGVMGYIDQYVSNTGDADLKTFNQKYRSDAAGYSIPIQLRNGATNDQSNPGVEAMLDVETVVSQTYPLNSQFIAEGTSQTAGDIFLLTFNDFINNYSASTRPKVISISYGSDEKEFSSSQANSMCNAAQKLTSLGVTIVVSSGDYGVGGQSGDTCPNFVPTYPGGCPYILSVGATQGFSPEVMVDNNLAGFYSGAGASQIFSTPSFQSSQVSAYKSKIPSSASGEYNANGRFFPDLAAQGSRYVIVQKGQTGLVGGTSASCPLVASLLTLQNARRRANGQDSIGWANPALYSKSNLKDITSGGSYGCGSSTTNGFPAASGWDGSSGLGSPSYSALTAVF</sequence>
<feature type="binding site" evidence="11">
    <location>
        <position position="487"/>
    </location>
    <ligand>
        <name>Ca(2+)</name>
        <dbReference type="ChEBI" id="CHEBI:29108"/>
    </ligand>
</feature>
<evidence type="ECO:0000256" key="1">
    <source>
        <dbReference type="ARBA" id="ARBA00001910"/>
    </source>
</evidence>
<dbReference type="InterPro" id="IPR015366">
    <property type="entry name" value="S53_propep"/>
</dbReference>
<dbReference type="SUPFAM" id="SSF54897">
    <property type="entry name" value="Protease propeptides/inhibitors"/>
    <property type="match status" value="1"/>
</dbReference>
<reference evidence="13 14" key="1">
    <citation type="journal article" date="2018" name="Mol. Biol. Evol.">
        <title>Broad Genomic Sampling Reveals a Smut Pathogenic Ancestry of the Fungal Clade Ustilaginomycotina.</title>
        <authorList>
            <person name="Kijpornyongpan T."/>
            <person name="Mondo S.J."/>
            <person name="Barry K."/>
            <person name="Sandor L."/>
            <person name="Lee J."/>
            <person name="Lipzen A."/>
            <person name="Pangilinan J."/>
            <person name="LaButti K."/>
            <person name="Hainaut M."/>
            <person name="Henrissat B."/>
            <person name="Grigoriev I.V."/>
            <person name="Spatafora J.W."/>
            <person name="Aime M.C."/>
        </authorList>
    </citation>
    <scope>NUCLEOTIDE SEQUENCE [LARGE SCALE GENOMIC DNA]</scope>
    <source>
        <strain evidence="13 14">MCA 4186</strain>
    </source>
</reference>
<dbReference type="GO" id="GO:0006508">
    <property type="term" value="P:proteolysis"/>
    <property type="evidence" value="ECO:0007669"/>
    <property type="project" value="UniProtKB-KW"/>
</dbReference>
<evidence type="ECO:0000256" key="7">
    <source>
        <dbReference type="ARBA" id="ARBA00022801"/>
    </source>
</evidence>